<keyword evidence="5" id="KW-0479">Metal-binding</keyword>
<dbReference type="PROSITE" id="PS01000">
    <property type="entry name" value="SDH_CYT_1"/>
    <property type="match status" value="1"/>
</dbReference>
<evidence type="ECO:0000256" key="3">
    <source>
        <dbReference type="ARBA" id="ARBA00022617"/>
    </source>
</evidence>
<keyword evidence="11 12" id="KW-0472">Membrane</keyword>
<dbReference type="PANTHER" id="PTHR10978:SF5">
    <property type="entry name" value="SUCCINATE DEHYDROGENASE CYTOCHROME B560 SUBUNIT, MITOCHONDRIAL"/>
    <property type="match status" value="1"/>
</dbReference>
<protein>
    <submittedName>
        <fullName evidence="14">Succinate dehydrogenase cytochrome b560 subunit, mitochondrial</fullName>
    </submittedName>
</protein>
<dbReference type="GO" id="GO:0006099">
    <property type="term" value="P:tricarboxylic acid cycle"/>
    <property type="evidence" value="ECO:0007669"/>
    <property type="project" value="InterPro"/>
</dbReference>
<keyword evidence="8 12" id="KW-1133">Transmembrane helix</keyword>
<organism evidence="13 14">
    <name type="scientific">Ditylenchus dipsaci</name>
    <dbReference type="NCBI Taxonomy" id="166011"/>
    <lineage>
        <taxon>Eukaryota</taxon>
        <taxon>Metazoa</taxon>
        <taxon>Ecdysozoa</taxon>
        <taxon>Nematoda</taxon>
        <taxon>Chromadorea</taxon>
        <taxon>Rhabditida</taxon>
        <taxon>Tylenchina</taxon>
        <taxon>Tylenchomorpha</taxon>
        <taxon>Sphaerularioidea</taxon>
        <taxon>Anguinidae</taxon>
        <taxon>Anguininae</taxon>
        <taxon>Ditylenchus</taxon>
    </lineage>
</organism>
<evidence type="ECO:0000256" key="8">
    <source>
        <dbReference type="ARBA" id="ARBA00022989"/>
    </source>
</evidence>
<comment type="subcellular location">
    <subcellularLocation>
        <location evidence="1">Mitochondrion inner membrane</location>
        <topology evidence="1">Multi-pass membrane protein</topology>
    </subcellularLocation>
</comment>
<feature type="transmembrane region" description="Helical" evidence="12">
    <location>
        <begin position="154"/>
        <end position="176"/>
    </location>
</feature>
<dbReference type="CDD" id="cd03499">
    <property type="entry name" value="SQR_TypeC_SdhC"/>
    <property type="match status" value="1"/>
</dbReference>
<dbReference type="NCBIfam" id="TIGR02970">
    <property type="entry name" value="succ_dehyd_cytB"/>
    <property type="match status" value="1"/>
</dbReference>
<keyword evidence="10" id="KW-0496">Mitochondrion</keyword>
<dbReference type="InterPro" id="IPR034804">
    <property type="entry name" value="SQR/QFR_C/D"/>
</dbReference>
<feature type="transmembrane region" description="Helical" evidence="12">
    <location>
        <begin position="76"/>
        <end position="100"/>
    </location>
</feature>
<evidence type="ECO:0000256" key="2">
    <source>
        <dbReference type="ARBA" id="ARBA00005163"/>
    </source>
</evidence>
<keyword evidence="4 12" id="KW-0812">Transmembrane</keyword>
<evidence type="ECO:0000313" key="14">
    <source>
        <dbReference type="WBParaSite" id="jg8750"/>
    </source>
</evidence>
<feature type="transmembrane region" description="Helical" evidence="12">
    <location>
        <begin position="112"/>
        <end position="134"/>
    </location>
</feature>
<dbReference type="InterPro" id="IPR014314">
    <property type="entry name" value="Succ_DH_cytb556"/>
</dbReference>
<evidence type="ECO:0000256" key="5">
    <source>
        <dbReference type="ARBA" id="ARBA00022723"/>
    </source>
</evidence>
<keyword evidence="3" id="KW-0349">Heme</keyword>
<reference evidence="14" key="1">
    <citation type="submission" date="2022-11" db="UniProtKB">
        <authorList>
            <consortium name="WormBaseParasite"/>
        </authorList>
    </citation>
    <scope>IDENTIFICATION</scope>
</reference>
<dbReference type="SUPFAM" id="SSF81343">
    <property type="entry name" value="Fumarate reductase respiratory complex transmembrane subunits"/>
    <property type="match status" value="1"/>
</dbReference>
<proteinExistence type="predicted"/>
<dbReference type="WBParaSite" id="jg8750">
    <property type="protein sequence ID" value="jg8750"/>
    <property type="gene ID" value="jg8750"/>
</dbReference>
<dbReference type="GO" id="GO:0009055">
    <property type="term" value="F:electron transfer activity"/>
    <property type="evidence" value="ECO:0007669"/>
    <property type="project" value="InterPro"/>
</dbReference>
<evidence type="ECO:0000256" key="7">
    <source>
        <dbReference type="ARBA" id="ARBA00022946"/>
    </source>
</evidence>
<dbReference type="InterPro" id="IPR018495">
    <property type="entry name" value="Succ_DH_cyt_bsu_CS"/>
</dbReference>
<evidence type="ECO:0000256" key="10">
    <source>
        <dbReference type="ARBA" id="ARBA00023128"/>
    </source>
</evidence>
<accession>A0A915ETB5</accession>
<keyword evidence="6" id="KW-0999">Mitochondrion inner membrane</keyword>
<evidence type="ECO:0000256" key="6">
    <source>
        <dbReference type="ARBA" id="ARBA00022792"/>
    </source>
</evidence>
<dbReference type="PANTHER" id="PTHR10978">
    <property type="entry name" value="SUCCINATE DEHYDROGENASE CYTOCHROME B560 SUBUNIT"/>
    <property type="match status" value="1"/>
</dbReference>
<dbReference type="FunFam" id="1.20.1300.10:FF:000011">
    <property type="entry name" value="Succinate dehydrogenase cytochrome b560 subunit"/>
    <property type="match status" value="1"/>
</dbReference>
<evidence type="ECO:0000256" key="9">
    <source>
        <dbReference type="ARBA" id="ARBA00023004"/>
    </source>
</evidence>
<comment type="pathway">
    <text evidence="2">Carbohydrate metabolism; tricarboxylic acid cycle.</text>
</comment>
<dbReference type="Gene3D" id="1.20.1300.10">
    <property type="entry name" value="Fumarate reductase/succinate dehydrogenase, transmembrane subunit"/>
    <property type="match status" value="1"/>
</dbReference>
<dbReference type="Pfam" id="PF01127">
    <property type="entry name" value="Sdh_cyt"/>
    <property type="match status" value="1"/>
</dbReference>
<keyword evidence="9" id="KW-0408">Iron</keyword>
<dbReference type="GO" id="GO:0005743">
    <property type="term" value="C:mitochondrial inner membrane"/>
    <property type="evidence" value="ECO:0007669"/>
    <property type="project" value="UniProtKB-SubCell"/>
</dbReference>
<evidence type="ECO:0000313" key="13">
    <source>
        <dbReference type="Proteomes" id="UP000887574"/>
    </source>
</evidence>
<keyword evidence="7" id="KW-0809">Transit peptide</keyword>
<dbReference type="AlphaFoldDB" id="A0A915ETB5"/>
<evidence type="ECO:0000256" key="1">
    <source>
        <dbReference type="ARBA" id="ARBA00004448"/>
    </source>
</evidence>
<dbReference type="GO" id="GO:0006121">
    <property type="term" value="P:mitochondrial electron transport, succinate to ubiquinone"/>
    <property type="evidence" value="ECO:0007669"/>
    <property type="project" value="TreeGrafter"/>
</dbReference>
<dbReference type="Proteomes" id="UP000887574">
    <property type="component" value="Unplaced"/>
</dbReference>
<evidence type="ECO:0000256" key="4">
    <source>
        <dbReference type="ARBA" id="ARBA00022692"/>
    </source>
</evidence>
<sequence length="187" mass="20714">MSSFLAIGSRCGATLGRNLGSVRTLHLNSSVRSSYAKTPIQEYGSNYLKLQEKSKRPLSPHLSIYQPQLTWVLSGFHRITGCVMGGVLLVGGIGFAVLPVDFTTFVEMIRGWNLPFLVTDAFKFIIAFPIFFHALNGFRFLGYDMAKGVNLPTIYRTGWLVVGLSAILSVLVILNAKRNKQIRSKSQ</sequence>
<keyword evidence="13" id="KW-1185">Reference proteome</keyword>
<evidence type="ECO:0000256" key="12">
    <source>
        <dbReference type="SAM" id="Phobius"/>
    </source>
</evidence>
<dbReference type="GO" id="GO:0046872">
    <property type="term" value="F:metal ion binding"/>
    <property type="evidence" value="ECO:0007669"/>
    <property type="project" value="UniProtKB-KW"/>
</dbReference>
<name>A0A915ETB5_9BILA</name>
<evidence type="ECO:0000256" key="11">
    <source>
        <dbReference type="ARBA" id="ARBA00023136"/>
    </source>
</evidence>
<dbReference type="InterPro" id="IPR000701">
    <property type="entry name" value="SuccDH_FuR_B_TM-su"/>
</dbReference>